<gene>
    <name evidence="2" type="ORF">NPD8_3866</name>
</gene>
<reference evidence="2" key="1">
    <citation type="submission" date="2016-05" db="EMBL/GenBank/DDBJ databases">
        <authorList>
            <person name="Lavstsen T."/>
            <person name="Jespersen J.S."/>
        </authorList>
    </citation>
    <scope>NUCLEOTIDE SEQUENCE</scope>
    <source>
        <strain evidence="2">CDC69096</strain>
        <plasmid evidence="2">pNPD8_2</plasmid>
    </source>
</reference>
<evidence type="ECO:0000313" key="2">
    <source>
        <dbReference type="EMBL" id="APU87144.1"/>
    </source>
</evidence>
<geneLocation type="plasmid" evidence="2">
    <name>pNPD8_2</name>
</geneLocation>
<evidence type="ECO:0000256" key="1">
    <source>
        <dbReference type="SAM" id="Phobius"/>
    </source>
</evidence>
<accession>A0A1L7JN82</accession>
<dbReference type="EMBL" id="CP015716">
    <property type="protein sequence ID" value="APU87144.1"/>
    <property type="molecule type" value="Genomic_DNA"/>
</dbReference>
<sequence>MLFLVEEDEELLSLEGERLLFSSKTILGLLVVLLVSILIGSLDFNIIAPIIEIKATIIPIINNTLIYFYF</sequence>
<organism evidence="2">
    <name type="scientific">Clostridium botulinum</name>
    <dbReference type="NCBI Taxonomy" id="1491"/>
    <lineage>
        <taxon>Bacteria</taxon>
        <taxon>Bacillati</taxon>
        <taxon>Bacillota</taxon>
        <taxon>Clostridia</taxon>
        <taxon>Eubacteriales</taxon>
        <taxon>Clostridiaceae</taxon>
        <taxon>Clostridium</taxon>
    </lineage>
</organism>
<dbReference type="AlphaFoldDB" id="A0A1L7JN82"/>
<keyword evidence="1" id="KW-1133">Transmembrane helix</keyword>
<keyword evidence="2" id="KW-0614">Plasmid</keyword>
<name>A0A1L7JN82_CLOBO</name>
<keyword evidence="1" id="KW-0472">Membrane</keyword>
<keyword evidence="1" id="KW-0812">Transmembrane</keyword>
<feature type="transmembrane region" description="Helical" evidence="1">
    <location>
        <begin position="20"/>
        <end position="39"/>
    </location>
</feature>
<proteinExistence type="predicted"/>
<protein>
    <submittedName>
        <fullName evidence="2">Putative membrane protein</fullName>
    </submittedName>
</protein>